<feature type="region of interest" description="Disordered" evidence="1">
    <location>
        <begin position="256"/>
        <end position="280"/>
    </location>
</feature>
<organism evidence="2 3">
    <name type="scientific">Crotalaria pallida</name>
    <name type="common">Smooth rattlebox</name>
    <name type="synonym">Crotalaria striata</name>
    <dbReference type="NCBI Taxonomy" id="3830"/>
    <lineage>
        <taxon>Eukaryota</taxon>
        <taxon>Viridiplantae</taxon>
        <taxon>Streptophyta</taxon>
        <taxon>Embryophyta</taxon>
        <taxon>Tracheophyta</taxon>
        <taxon>Spermatophyta</taxon>
        <taxon>Magnoliopsida</taxon>
        <taxon>eudicotyledons</taxon>
        <taxon>Gunneridae</taxon>
        <taxon>Pentapetalae</taxon>
        <taxon>rosids</taxon>
        <taxon>fabids</taxon>
        <taxon>Fabales</taxon>
        <taxon>Fabaceae</taxon>
        <taxon>Papilionoideae</taxon>
        <taxon>50 kb inversion clade</taxon>
        <taxon>genistoids sensu lato</taxon>
        <taxon>core genistoids</taxon>
        <taxon>Crotalarieae</taxon>
        <taxon>Crotalaria</taxon>
    </lineage>
</organism>
<dbReference type="AlphaFoldDB" id="A0AAN9FGJ3"/>
<feature type="compositionally biased region" description="Polar residues" evidence="1">
    <location>
        <begin position="256"/>
        <end position="268"/>
    </location>
</feature>
<name>A0AAN9FGJ3_CROPI</name>
<feature type="region of interest" description="Disordered" evidence="1">
    <location>
        <begin position="312"/>
        <end position="336"/>
    </location>
</feature>
<keyword evidence="3" id="KW-1185">Reference proteome</keyword>
<comment type="caution">
    <text evidence="2">The sequence shown here is derived from an EMBL/GenBank/DDBJ whole genome shotgun (WGS) entry which is preliminary data.</text>
</comment>
<dbReference type="Proteomes" id="UP001372338">
    <property type="component" value="Unassembled WGS sequence"/>
</dbReference>
<evidence type="ECO:0000256" key="1">
    <source>
        <dbReference type="SAM" id="MobiDB-lite"/>
    </source>
</evidence>
<protein>
    <submittedName>
        <fullName evidence="2">Uncharacterized protein</fullName>
    </submittedName>
</protein>
<sequence>MFPFSLSSFRLSFPSLSLSGFLFSLSDKFDLRFSHKFDLWHCVSSRLASSEEFMNHATTKKTEVDLYVEHVEVSQPGTIKVVEGSQSSVKGKEIIQVIDLEGTCDVQKEGFVEGSDAIKGKEVCDEVCATREELNSVGEKGLVTRHDEVVGVNEECYSDSDNDSVKYVAFNDIEEERDLGLDDLFDVEIRNEGVVEASGTNHPEGPTEAAANNVIEGPTDAVATNVTEGPTNAAATNAPNVVEGPIEAAATNTAAMGEESQLQDTEQCGQEAGAGAAVPEPGVGVVVPEAVAAVVPEPGAAGGPEAVVDAVGPELARSSKKRATSADKASGSAKLR</sequence>
<evidence type="ECO:0000313" key="2">
    <source>
        <dbReference type="EMBL" id="KAK7275299.1"/>
    </source>
</evidence>
<reference evidence="2 3" key="1">
    <citation type="submission" date="2024-01" db="EMBL/GenBank/DDBJ databases">
        <title>The genomes of 5 underutilized Papilionoideae crops provide insights into root nodulation and disease resistanc.</title>
        <authorList>
            <person name="Yuan L."/>
        </authorList>
    </citation>
    <scope>NUCLEOTIDE SEQUENCE [LARGE SCALE GENOMIC DNA]</scope>
    <source>
        <strain evidence="2">ZHUSHIDOU_FW_LH</strain>
        <tissue evidence="2">Leaf</tissue>
    </source>
</reference>
<dbReference type="EMBL" id="JAYWIO010000003">
    <property type="protein sequence ID" value="KAK7275299.1"/>
    <property type="molecule type" value="Genomic_DNA"/>
</dbReference>
<proteinExistence type="predicted"/>
<accession>A0AAN9FGJ3</accession>
<gene>
    <name evidence="2" type="ORF">RIF29_16411</name>
</gene>
<evidence type="ECO:0000313" key="3">
    <source>
        <dbReference type="Proteomes" id="UP001372338"/>
    </source>
</evidence>